<dbReference type="EMBL" id="BK015472">
    <property type="protein sequence ID" value="DAE08623.1"/>
    <property type="molecule type" value="Genomic_DNA"/>
</dbReference>
<reference evidence="1" key="1">
    <citation type="journal article" date="2021" name="Proc. Natl. Acad. Sci. U.S.A.">
        <title>A Catalog of Tens of Thousands of Viruses from Human Metagenomes Reveals Hidden Associations with Chronic Diseases.</title>
        <authorList>
            <person name="Tisza M.J."/>
            <person name="Buck C.B."/>
        </authorList>
    </citation>
    <scope>NUCLEOTIDE SEQUENCE</scope>
    <source>
        <strain evidence="1">CtwwN25</strain>
    </source>
</reference>
<accession>A0A8S5PN84</accession>
<proteinExistence type="predicted"/>
<evidence type="ECO:0000313" key="1">
    <source>
        <dbReference type="EMBL" id="DAE08623.1"/>
    </source>
</evidence>
<organism evidence="1">
    <name type="scientific">Myoviridae sp. ctwwN25</name>
    <dbReference type="NCBI Taxonomy" id="2825209"/>
    <lineage>
        <taxon>Viruses</taxon>
        <taxon>Duplodnaviria</taxon>
        <taxon>Heunggongvirae</taxon>
        <taxon>Uroviricota</taxon>
        <taxon>Caudoviricetes</taxon>
    </lineage>
</organism>
<sequence length="125" mass="14811">MVLLNILMKLLMKLWSISSKENDKSMMTKKELCLAIIQQFELKNPTVDVHDKNYDQTFIFKDARLAMCWGYMNKIDPNNYPINQDYLKSYANSKSRNVTLFGYTDPDNKFHELTFKELLDMLPEE</sequence>
<protein>
    <submittedName>
        <fullName evidence="1">Uncharacterized protein</fullName>
    </submittedName>
</protein>
<name>A0A8S5PN84_9CAUD</name>